<dbReference type="PATRIC" id="fig|336831.14.peg.1816"/>
<dbReference type="EMBL" id="LAHO01000012">
    <property type="protein sequence ID" value="KKO45032.1"/>
    <property type="molecule type" value="Genomic_DNA"/>
</dbReference>
<dbReference type="GO" id="GO:0009252">
    <property type="term" value="P:peptidoglycan biosynthetic process"/>
    <property type="evidence" value="ECO:0007669"/>
    <property type="project" value="UniProtKB-KW"/>
</dbReference>
<dbReference type="Pfam" id="PF04348">
    <property type="entry name" value="LppC"/>
    <property type="match status" value="1"/>
</dbReference>
<proteinExistence type="predicted"/>
<keyword evidence="10" id="KW-1185">Reference proteome</keyword>
<evidence type="ECO:0000256" key="1">
    <source>
        <dbReference type="ARBA" id="ARBA00022729"/>
    </source>
</evidence>
<keyword evidence="3" id="KW-0573">Peptidoglycan synthesis</keyword>
<dbReference type="PANTHER" id="PTHR38038">
    <property type="entry name" value="PENICILLIN-BINDING PROTEIN ACTIVATOR LPOA"/>
    <property type="match status" value="1"/>
</dbReference>
<dbReference type="AlphaFoldDB" id="A0A0M2V2F1"/>
<evidence type="ECO:0000256" key="6">
    <source>
        <dbReference type="ARBA" id="ARBA00023237"/>
    </source>
</evidence>
<evidence type="ECO:0000313" key="9">
    <source>
        <dbReference type="EMBL" id="KKO45032.1"/>
    </source>
</evidence>
<accession>A0A0M2V2F1</accession>
<dbReference type="CDD" id="cd06339">
    <property type="entry name" value="PBP1_YraM_LppC_lipoprotein-like"/>
    <property type="match status" value="1"/>
</dbReference>
<protein>
    <recommendedName>
        <fullName evidence="11">Penicillin-binding protein activator</fullName>
    </recommendedName>
</protein>
<dbReference type="InterPro" id="IPR011990">
    <property type="entry name" value="TPR-like_helical_dom_sf"/>
</dbReference>
<feature type="chain" id="PRO_5005644283" description="Penicillin-binding protein activator" evidence="8">
    <location>
        <begin position="28"/>
        <end position="618"/>
    </location>
</feature>
<dbReference type="Gene3D" id="1.25.40.650">
    <property type="match status" value="1"/>
</dbReference>
<evidence type="ECO:0000256" key="8">
    <source>
        <dbReference type="SAM" id="SignalP"/>
    </source>
</evidence>
<evidence type="ECO:0000256" key="7">
    <source>
        <dbReference type="ARBA" id="ARBA00023288"/>
    </source>
</evidence>
<reference evidence="9 10" key="1">
    <citation type="submission" date="2015-03" db="EMBL/GenBank/DDBJ databases">
        <title>Draft genome sequences of two protease-producing strains of Arsukibacterium isolated from two cold and alkaline environments.</title>
        <authorList>
            <person name="Lylloff J.E."/>
            <person name="Skov L.B."/>
            <person name="Jepsen M."/>
            <person name="Hallin P.F."/>
            <person name="Sorensen S.J."/>
            <person name="Stougaard P."/>
            <person name="Glaring M.A."/>
        </authorList>
    </citation>
    <scope>NUCLEOTIDE SEQUENCE [LARGE SCALE GENOMIC DNA]</scope>
    <source>
        <strain evidence="9 10">GCM72</strain>
    </source>
</reference>
<keyword evidence="1 8" id="KW-0732">Signal</keyword>
<comment type="caution">
    <text evidence="9">The sequence shown here is derived from an EMBL/GenBank/DDBJ whole genome shotgun (WGS) entry which is preliminary data.</text>
</comment>
<keyword evidence="7" id="KW-0449">Lipoprotein</keyword>
<keyword evidence="2" id="KW-0133">Cell shape</keyword>
<keyword evidence="6" id="KW-0998">Cell outer membrane</keyword>
<dbReference type="InterPro" id="IPR007443">
    <property type="entry name" value="LpoA"/>
</dbReference>
<dbReference type="SUPFAM" id="SSF53822">
    <property type="entry name" value="Periplasmic binding protein-like I"/>
    <property type="match status" value="1"/>
</dbReference>
<name>A0A0M2V2F1_9GAMM</name>
<dbReference type="Gene3D" id="1.25.40.10">
    <property type="entry name" value="Tetratricopeptide repeat domain"/>
    <property type="match status" value="1"/>
</dbReference>
<evidence type="ECO:0008006" key="11">
    <source>
        <dbReference type="Google" id="ProtNLM"/>
    </source>
</evidence>
<dbReference type="GO" id="GO:0008360">
    <property type="term" value="P:regulation of cell shape"/>
    <property type="evidence" value="ECO:0007669"/>
    <property type="project" value="UniProtKB-KW"/>
</dbReference>
<evidence type="ECO:0000256" key="4">
    <source>
        <dbReference type="ARBA" id="ARBA00023136"/>
    </source>
</evidence>
<dbReference type="Gene3D" id="3.40.50.2300">
    <property type="match status" value="2"/>
</dbReference>
<gene>
    <name evidence="9" type="ORF">WG68_12920</name>
</gene>
<feature type="signal peptide" evidence="8">
    <location>
        <begin position="1"/>
        <end position="27"/>
    </location>
</feature>
<dbReference type="GO" id="GO:0030234">
    <property type="term" value="F:enzyme regulator activity"/>
    <property type="evidence" value="ECO:0007669"/>
    <property type="project" value="TreeGrafter"/>
</dbReference>
<evidence type="ECO:0000256" key="2">
    <source>
        <dbReference type="ARBA" id="ARBA00022960"/>
    </source>
</evidence>
<dbReference type="OrthoDB" id="6708821at2"/>
<dbReference type="InterPro" id="IPR028082">
    <property type="entry name" value="Peripla_BP_I"/>
</dbReference>
<evidence type="ECO:0000313" key="10">
    <source>
        <dbReference type="Proteomes" id="UP000034228"/>
    </source>
</evidence>
<keyword evidence="5" id="KW-0564">Palmitate</keyword>
<dbReference type="PANTHER" id="PTHR38038:SF1">
    <property type="entry name" value="PENICILLIN-BINDING PROTEIN ACTIVATOR LPOA"/>
    <property type="match status" value="1"/>
</dbReference>
<organism evidence="9 10">
    <name type="scientific">Arsukibacterium ikkense</name>
    <dbReference type="NCBI Taxonomy" id="336831"/>
    <lineage>
        <taxon>Bacteria</taxon>
        <taxon>Pseudomonadati</taxon>
        <taxon>Pseudomonadota</taxon>
        <taxon>Gammaproteobacteria</taxon>
        <taxon>Chromatiales</taxon>
        <taxon>Chromatiaceae</taxon>
        <taxon>Arsukibacterium</taxon>
    </lineage>
</organism>
<dbReference type="STRING" id="336831.WG68_12920"/>
<evidence type="ECO:0000256" key="3">
    <source>
        <dbReference type="ARBA" id="ARBA00022984"/>
    </source>
</evidence>
<sequence>MVLCNVNSSKLKPLLFLCLSGLLASCAQQPKPATERPVTSVGEDITPTVSEDARELYQKARDYQGEARQIHLLRAARVALEQQQYPLALAITQVLSNSEYRLIRQRNTLPLLQAYIANRETERANALLEQTSLDTLPTADVSEYLWHGGQFYAQQLRSLAASRWLLQLDQLQQTNSQYPELWDLLWQQLTALNQSNLASLRTGAGNRQLAWLSLAELSRVNVGQQQALQQALSDWHRRYPFMPEQDALPQALQQLTALTPYQPARIGVLLPLTGNFRAHAKALQYGLITAATEQTAGTVQLIFIDSQQSPEQITEALKQQLVDFVVGPLLRDQVDKVSKQSDWPWPTLFLNSREPLQQKRPDHFFFALSMEDEASQMAELFQQKNYRRPVVISVRNNISQRMQQHFASEWQALGHGAPELYQFSAKAELEAIVSSLLETDASQSRIRSISSLLDRNTKLEAEPHSRLDIDAIYLIADPVQTRLFKPYVDVSVNQTAPRLPVYASSRSFSASLDRNEQRDLNGLTFTEMPWMLGEQSSVALREQYQQLFSDQDEVLQRLFAMGHDAFQLIARLKQQQHLPALVFPGLTGQLSLDSNGSIVRRLSWASYRNNRLIAVQEP</sequence>
<dbReference type="GO" id="GO:0031241">
    <property type="term" value="C:periplasmic side of cell outer membrane"/>
    <property type="evidence" value="ECO:0007669"/>
    <property type="project" value="TreeGrafter"/>
</dbReference>
<dbReference type="Proteomes" id="UP000034228">
    <property type="component" value="Unassembled WGS sequence"/>
</dbReference>
<keyword evidence="4" id="KW-0472">Membrane</keyword>
<evidence type="ECO:0000256" key="5">
    <source>
        <dbReference type="ARBA" id="ARBA00023139"/>
    </source>
</evidence>